<accession>A0A1Q4H601</accession>
<dbReference type="Proteomes" id="UP000191039">
    <property type="component" value="Unassembled WGS sequence"/>
</dbReference>
<evidence type="ECO:0000313" key="3">
    <source>
        <dbReference type="Proteomes" id="UP000191039"/>
    </source>
</evidence>
<evidence type="ECO:0000313" key="1">
    <source>
        <dbReference type="EMBL" id="OPE53110.1"/>
    </source>
</evidence>
<gene>
    <name evidence="1" type="ORF">BV510_17305</name>
    <name evidence="2" type="ORF">CRI78_09305</name>
</gene>
<dbReference type="STRING" id="1801.BRW64_24530"/>
<dbReference type="EMBL" id="MIJD01000186">
    <property type="protein sequence ID" value="OPE53110.1"/>
    <property type="molecule type" value="Genomic_DNA"/>
</dbReference>
<dbReference type="Proteomes" id="UP000220340">
    <property type="component" value="Unassembled WGS sequence"/>
</dbReference>
<dbReference type="EMBL" id="PDCR01000010">
    <property type="protein sequence ID" value="PEG54700.1"/>
    <property type="molecule type" value="Genomic_DNA"/>
</dbReference>
<name>A0A1Q4H601_9MYCO</name>
<organism evidence="2 4">
    <name type="scientific">Mycolicibacterium diernhoferi</name>
    <dbReference type="NCBI Taxonomy" id="1801"/>
    <lineage>
        <taxon>Bacteria</taxon>
        <taxon>Bacillati</taxon>
        <taxon>Actinomycetota</taxon>
        <taxon>Actinomycetes</taxon>
        <taxon>Mycobacteriales</taxon>
        <taxon>Mycobacteriaceae</taxon>
        <taxon>Mycolicibacterium</taxon>
    </lineage>
</organism>
<reference evidence="2 4" key="2">
    <citation type="submission" date="2017-10" db="EMBL/GenBank/DDBJ databases">
        <title>The new phylogeny of genus Mycobacterium.</title>
        <authorList>
            <person name="Tortoli E."/>
            <person name="Trovato A."/>
            <person name="Cirillo D.M."/>
        </authorList>
    </citation>
    <scope>NUCLEOTIDE SEQUENCE [LARGE SCALE GENOMIC DNA]</scope>
    <source>
        <strain evidence="2 4">IP141170001</strain>
    </source>
</reference>
<evidence type="ECO:0000313" key="4">
    <source>
        <dbReference type="Proteomes" id="UP000220340"/>
    </source>
</evidence>
<keyword evidence="4" id="KW-1185">Reference proteome</keyword>
<evidence type="ECO:0000313" key="2">
    <source>
        <dbReference type="EMBL" id="PEG54700.1"/>
    </source>
</evidence>
<sequence>MYALFRDRKSAYIVSVCGNPEQEDLVSMRAPDHPPVIILGRQAELIDAFVAAFDQDGVVALHGDTAVEQADDAADSIVLILDETRADSMFSGHRLAASKRRARLHQNDVCDSTVAVALRTGPRRLLVVCDARHLSFGQRVRVVSWIRQLLHRVGYECAINGLQNLVTRYALIDHADEVPRTAARAVEWHRGHPADGPVPQVPLSPCGP</sequence>
<reference evidence="1 3" key="1">
    <citation type="submission" date="2016-09" db="EMBL/GenBank/DDBJ databases">
        <title>genome sequences of unsequenced Mycobacteria.</title>
        <authorList>
            <person name="Greninger A.L."/>
            <person name="Jerome K.R."/>
            <person name="Mcnair B."/>
            <person name="Wallis C."/>
            <person name="Fang F."/>
        </authorList>
    </citation>
    <scope>NUCLEOTIDE SEQUENCE [LARGE SCALE GENOMIC DNA]</scope>
    <source>
        <strain evidence="1 3">BM1</strain>
    </source>
</reference>
<protein>
    <submittedName>
        <fullName evidence="2">Uncharacterized protein</fullName>
    </submittedName>
</protein>
<proteinExistence type="predicted"/>
<comment type="caution">
    <text evidence="2">The sequence shown here is derived from an EMBL/GenBank/DDBJ whole genome shotgun (WGS) entry which is preliminary data.</text>
</comment>
<dbReference type="AlphaFoldDB" id="A0A1Q4H601"/>